<dbReference type="InterPro" id="IPR030395">
    <property type="entry name" value="GP_PDE_dom"/>
</dbReference>
<sequence>MKKVLLLGIVLALCPISARAENEGPTVSDTVESSYEETRGSDEEEQETAETSTSSSVLQQESTAQVTGFGERSSQENGLSRAGESTVEIDKTELPNGKFKLIFIPQNSQQIKSIRVPIWSDPKQKDIVWYSAVRQTNGRYVVEFDYKKHQFNTGKYSIHVYTMTTDNKTKVTGISPITVNQPVNTDAVFKAVPMQDYKYYRLSVELKNPNVQGVTFPAWSGAKGQDDLRWYTGKYDSKTKLWYVDIPMDKHKDAGAMVAHTYINTSKGLKFNRGDTFMVPKLAFTSAKIEPTNTSGRFKVVLQVNQPGRVDRVHVPIWSEKNGQDDIKWYSAVKQSNGSYTVDFDYKNHKYDLGKYFVHAYLYSNTGQTSAISVADNIQVKEEPIKGDLTIAARNTTKTVYRASVKLNTAAKSVLFPTWTNTRGQDDMKWYQGKYDSKTNTWYADIEVKNHRDGGLTQTHVWATTATGMRFVTNTTFNISKPALTEKVIDMSQAENGQFKLTLTVNEPGAIEKVRVPIWTNYKGQDDIKWYTAVRQANGTFTLTVDTKNHNYETGRYVIHAYIYGKNGLTSAYSVSDNLQVPKFKLHPKNLKVEPKSGSSSLYRISVELPSSSRIKKVRFPTWTNVMGQDDIKWYNASYDTANKIWYADIDLRKSHWNGTNLITHAYVDVEKEGLMFLGSISSNLPETSLAQYINHRGNHKKAPENSIPSFEQSNYFAAETDIQLTADGRWVVMHDATIDRMTNGSGYVAQMTFDQIRNYRIDAGNNVNSYSSAKLVVPTLEEFLSICKAKGIVPVIEIKIGSASEESYDNLISIVEQYDFGENVKFISFYLEPLQAVKSRMPNASTMYLTADITDTTIKQVKALGNRSGLNIVWANVTADKVKKAKAQGLSVGAWTVPESKITDMRNAGVDYITTDD</sequence>
<dbReference type="InterPro" id="IPR013688">
    <property type="entry name" value="GBS_Bsp-like"/>
</dbReference>
<gene>
    <name evidence="4" type="ORF">I6N96_08080</name>
</gene>
<accession>A0ABS4CJN6</accession>
<protein>
    <submittedName>
        <fullName evidence="4">GBS Bsp-like repeat-containing protein</fullName>
    </submittedName>
</protein>
<dbReference type="SUPFAM" id="SSF51695">
    <property type="entry name" value="PLC-like phosphodiesterases"/>
    <property type="match status" value="1"/>
</dbReference>
<evidence type="ECO:0000259" key="3">
    <source>
        <dbReference type="PROSITE" id="PS51704"/>
    </source>
</evidence>
<dbReference type="Gene3D" id="2.60.40.3760">
    <property type="match status" value="6"/>
</dbReference>
<proteinExistence type="predicted"/>
<evidence type="ECO:0000313" key="4">
    <source>
        <dbReference type="EMBL" id="MBP1046240.1"/>
    </source>
</evidence>
<feature type="chain" id="PRO_5047132872" evidence="2">
    <location>
        <begin position="21"/>
        <end position="918"/>
    </location>
</feature>
<organism evidence="4 5">
    <name type="scientific">Enterococcus larvae</name>
    <dbReference type="NCBI Taxonomy" id="2794352"/>
    <lineage>
        <taxon>Bacteria</taxon>
        <taxon>Bacillati</taxon>
        <taxon>Bacillota</taxon>
        <taxon>Bacilli</taxon>
        <taxon>Lactobacillales</taxon>
        <taxon>Enterococcaceae</taxon>
        <taxon>Enterococcus</taxon>
    </lineage>
</organism>
<name>A0ABS4CJN6_9ENTE</name>
<feature type="domain" description="GP-PDE" evidence="3">
    <location>
        <begin position="691"/>
        <end position="918"/>
    </location>
</feature>
<dbReference type="Pfam" id="PF08481">
    <property type="entry name" value="GBS_Bsp-like"/>
    <property type="match status" value="6"/>
</dbReference>
<evidence type="ECO:0000313" key="5">
    <source>
        <dbReference type="Proteomes" id="UP000673375"/>
    </source>
</evidence>
<dbReference type="Pfam" id="PF03009">
    <property type="entry name" value="GDPD"/>
    <property type="match status" value="1"/>
</dbReference>
<dbReference type="RefSeq" id="WP_209557055.1">
    <property type="nucleotide sequence ID" value="NZ_JAEDXU010000003.1"/>
</dbReference>
<dbReference type="PANTHER" id="PTHR46211:SF1">
    <property type="entry name" value="GLYCEROPHOSPHODIESTER PHOSPHODIESTERASE, CYTOPLASMIC"/>
    <property type="match status" value="1"/>
</dbReference>
<dbReference type="Proteomes" id="UP000673375">
    <property type="component" value="Unassembled WGS sequence"/>
</dbReference>
<reference evidence="4 5" key="1">
    <citation type="submission" date="2020-12" db="EMBL/GenBank/DDBJ databases">
        <title>Vagococcus allomyrinae sp. nov. and Enterococcus lavae sp. nov., isolated from the larvae of Allomyrina dichotoma.</title>
        <authorList>
            <person name="Lee S.D."/>
        </authorList>
    </citation>
    <scope>NUCLEOTIDE SEQUENCE [LARGE SCALE GENOMIC DNA]</scope>
    <source>
        <strain evidence="4 5">BWM-S5</strain>
    </source>
</reference>
<dbReference type="InterPro" id="IPR017946">
    <property type="entry name" value="PLC-like_Pdiesterase_TIM-brl"/>
</dbReference>
<dbReference type="Gene3D" id="3.20.20.190">
    <property type="entry name" value="Phosphatidylinositol (PI) phosphodiesterase"/>
    <property type="match status" value="1"/>
</dbReference>
<evidence type="ECO:0000256" key="2">
    <source>
        <dbReference type="SAM" id="SignalP"/>
    </source>
</evidence>
<evidence type="ECO:0000256" key="1">
    <source>
        <dbReference type="SAM" id="MobiDB-lite"/>
    </source>
</evidence>
<dbReference type="EMBL" id="JAEDXU010000003">
    <property type="protein sequence ID" value="MBP1046240.1"/>
    <property type="molecule type" value="Genomic_DNA"/>
</dbReference>
<keyword evidence="2" id="KW-0732">Signal</keyword>
<feature type="compositionally biased region" description="Polar residues" evidence="1">
    <location>
        <begin position="57"/>
        <end position="66"/>
    </location>
</feature>
<dbReference type="PROSITE" id="PS51704">
    <property type="entry name" value="GP_PDE"/>
    <property type="match status" value="1"/>
</dbReference>
<comment type="caution">
    <text evidence="4">The sequence shown here is derived from an EMBL/GenBank/DDBJ whole genome shotgun (WGS) entry which is preliminary data.</text>
</comment>
<dbReference type="PANTHER" id="PTHR46211">
    <property type="entry name" value="GLYCEROPHOSPHORYL DIESTER PHOSPHODIESTERASE"/>
    <property type="match status" value="1"/>
</dbReference>
<feature type="signal peptide" evidence="2">
    <location>
        <begin position="1"/>
        <end position="20"/>
    </location>
</feature>
<keyword evidence="5" id="KW-1185">Reference proteome</keyword>
<feature type="region of interest" description="Disordered" evidence="1">
    <location>
        <begin position="21"/>
        <end position="88"/>
    </location>
</feature>